<accession>A0A251X428</accession>
<feature type="domain" description="Formyl transferase C-terminal" evidence="10">
    <location>
        <begin position="204"/>
        <end position="301"/>
    </location>
</feature>
<evidence type="ECO:0000256" key="2">
    <source>
        <dbReference type="ARBA" id="ARBA00010699"/>
    </source>
</evidence>
<dbReference type="GO" id="GO:0005829">
    <property type="term" value="C:cytosol"/>
    <property type="evidence" value="ECO:0007669"/>
    <property type="project" value="TreeGrafter"/>
</dbReference>
<keyword evidence="6 8" id="KW-0648">Protein biosynthesis</keyword>
<dbReference type="AlphaFoldDB" id="A0A251X428"/>
<name>A0A251X428_9GAMM</name>
<dbReference type="InterPro" id="IPR041711">
    <property type="entry name" value="Met-tRNA-FMT_N"/>
</dbReference>
<dbReference type="GO" id="GO:0004479">
    <property type="term" value="F:methionyl-tRNA formyltransferase activity"/>
    <property type="evidence" value="ECO:0007669"/>
    <property type="project" value="UniProtKB-UniRule"/>
</dbReference>
<dbReference type="InterPro" id="IPR005793">
    <property type="entry name" value="Formyl_trans_C"/>
</dbReference>
<dbReference type="InterPro" id="IPR036477">
    <property type="entry name" value="Formyl_transf_N_sf"/>
</dbReference>
<dbReference type="EC" id="2.1.2.9" evidence="3 8"/>
<comment type="function">
    <text evidence="1 8">Attaches a formyl group to the free amino group of methionyl-tRNA(fMet). The formyl group appears to play a dual role in the initiator identity of N-formylmethionyl-tRNA by promoting its recognition by IF2 and preventing the misappropriation of this tRNA by the elongation apparatus.</text>
</comment>
<evidence type="ECO:0000256" key="4">
    <source>
        <dbReference type="ARBA" id="ARBA00016014"/>
    </source>
</evidence>
<dbReference type="InterPro" id="IPR005794">
    <property type="entry name" value="Fmt"/>
</dbReference>
<evidence type="ECO:0000256" key="8">
    <source>
        <dbReference type="HAMAP-Rule" id="MF_00182"/>
    </source>
</evidence>
<dbReference type="Pfam" id="PF02911">
    <property type="entry name" value="Formyl_trans_C"/>
    <property type="match status" value="1"/>
</dbReference>
<dbReference type="CDD" id="cd08704">
    <property type="entry name" value="Met_tRNA_FMT_C"/>
    <property type="match status" value="1"/>
</dbReference>
<evidence type="ECO:0000259" key="9">
    <source>
        <dbReference type="Pfam" id="PF00551"/>
    </source>
</evidence>
<sequence>MNQKRIVFAGTPEFAVPCLQALLHSHHLLCGVYTQPDRPAGRGRHPQASAVKQFAQTHHLPVYQPFTLKDETAYQTLVELRPDLLVVVAYGLLLPQRILDIPTLGCVNVHASLLPRWRGAAPIQRAILAGDSETGITLMRMDVGLDTGDLLAKVTCPILPTDTSQSLHDRLAALGADLLARHIDELEHLAATPQDHYGACYAAKLEKNEAQLNWQDSAIQLDRQIRAFNPWPVATANVFGQMLRIWAATPLAETHQSPPGQCLRAQAEGLDIATGEGVLRLLTVQKAGGRPLAVRDFLNAHPELRSHLKPPT</sequence>
<evidence type="ECO:0000256" key="5">
    <source>
        <dbReference type="ARBA" id="ARBA00022679"/>
    </source>
</evidence>
<dbReference type="PANTHER" id="PTHR11138">
    <property type="entry name" value="METHIONYL-TRNA FORMYLTRANSFERASE"/>
    <property type="match status" value="1"/>
</dbReference>
<comment type="similarity">
    <text evidence="2 8">Belongs to the Fmt family.</text>
</comment>
<dbReference type="PROSITE" id="PS00373">
    <property type="entry name" value="GART"/>
    <property type="match status" value="1"/>
</dbReference>
<dbReference type="CDD" id="cd08646">
    <property type="entry name" value="FMT_core_Met-tRNA-FMT_N"/>
    <property type="match status" value="1"/>
</dbReference>
<feature type="binding site" evidence="8">
    <location>
        <begin position="112"/>
        <end position="115"/>
    </location>
    <ligand>
        <name>(6S)-5,6,7,8-tetrahydrofolate</name>
        <dbReference type="ChEBI" id="CHEBI:57453"/>
    </ligand>
</feature>
<evidence type="ECO:0000313" key="12">
    <source>
        <dbReference type="Proteomes" id="UP000194798"/>
    </source>
</evidence>
<evidence type="ECO:0000313" key="11">
    <source>
        <dbReference type="EMBL" id="OUD12115.1"/>
    </source>
</evidence>
<dbReference type="PANTHER" id="PTHR11138:SF5">
    <property type="entry name" value="METHIONYL-TRNA FORMYLTRANSFERASE, MITOCHONDRIAL"/>
    <property type="match status" value="1"/>
</dbReference>
<evidence type="ECO:0000256" key="6">
    <source>
        <dbReference type="ARBA" id="ARBA00022917"/>
    </source>
</evidence>
<feature type="domain" description="Formyl transferase N-terminal" evidence="9">
    <location>
        <begin position="4"/>
        <end position="181"/>
    </location>
</feature>
<dbReference type="OrthoDB" id="9802815at2"/>
<keyword evidence="5 8" id="KW-0808">Transferase</keyword>
<evidence type="ECO:0000256" key="3">
    <source>
        <dbReference type="ARBA" id="ARBA00012261"/>
    </source>
</evidence>
<evidence type="ECO:0000256" key="1">
    <source>
        <dbReference type="ARBA" id="ARBA00002606"/>
    </source>
</evidence>
<dbReference type="InterPro" id="IPR037022">
    <property type="entry name" value="Formyl_trans_C_sf"/>
</dbReference>
<dbReference type="InterPro" id="IPR011034">
    <property type="entry name" value="Formyl_transferase-like_C_sf"/>
</dbReference>
<dbReference type="InterPro" id="IPR044135">
    <property type="entry name" value="Met-tRNA-FMT_C"/>
</dbReference>
<keyword evidence="12" id="KW-1185">Reference proteome</keyword>
<reference evidence="11 12" key="1">
    <citation type="submission" date="2016-12" db="EMBL/GenBank/DDBJ databases">
        <title>Thioflexothrix psekupsii D3 genome sequencing and assembly.</title>
        <authorList>
            <person name="Fomenkov A."/>
            <person name="Vincze T."/>
            <person name="Grabovich M."/>
            <person name="Anton B.P."/>
            <person name="Dubinina G."/>
            <person name="Orlova M."/>
            <person name="Belousova E."/>
            <person name="Roberts R.J."/>
        </authorList>
    </citation>
    <scope>NUCLEOTIDE SEQUENCE [LARGE SCALE GENOMIC DNA]</scope>
    <source>
        <strain evidence="11">D3</strain>
    </source>
</reference>
<dbReference type="EMBL" id="MSLT01000023">
    <property type="protein sequence ID" value="OUD12115.1"/>
    <property type="molecule type" value="Genomic_DNA"/>
</dbReference>
<organism evidence="11 12">
    <name type="scientific">Thioflexithrix psekupsensis</name>
    <dbReference type="NCBI Taxonomy" id="1570016"/>
    <lineage>
        <taxon>Bacteria</taxon>
        <taxon>Pseudomonadati</taxon>
        <taxon>Pseudomonadota</taxon>
        <taxon>Gammaproteobacteria</taxon>
        <taxon>Thiotrichales</taxon>
        <taxon>Thioflexithrix</taxon>
    </lineage>
</organism>
<dbReference type="InterPro" id="IPR002376">
    <property type="entry name" value="Formyl_transf_N"/>
</dbReference>
<dbReference type="Gene3D" id="3.40.50.170">
    <property type="entry name" value="Formyl transferase, N-terminal domain"/>
    <property type="match status" value="1"/>
</dbReference>
<gene>
    <name evidence="8" type="primary">fmt</name>
    <name evidence="11" type="ORF">TPSD3_13385</name>
</gene>
<dbReference type="RefSeq" id="WP_086489027.1">
    <property type="nucleotide sequence ID" value="NZ_MSLT01000023.1"/>
</dbReference>
<dbReference type="Pfam" id="PF00551">
    <property type="entry name" value="Formyl_trans_N"/>
    <property type="match status" value="1"/>
</dbReference>
<protein>
    <recommendedName>
        <fullName evidence="4 8">Methionyl-tRNA formyltransferase</fullName>
        <ecNumber evidence="3 8">2.1.2.9</ecNumber>
    </recommendedName>
</protein>
<dbReference type="InterPro" id="IPR001555">
    <property type="entry name" value="GART_AS"/>
</dbReference>
<evidence type="ECO:0000256" key="7">
    <source>
        <dbReference type="ARBA" id="ARBA00048558"/>
    </source>
</evidence>
<dbReference type="Proteomes" id="UP000194798">
    <property type="component" value="Unassembled WGS sequence"/>
</dbReference>
<comment type="caution">
    <text evidence="11">The sequence shown here is derived from an EMBL/GenBank/DDBJ whole genome shotgun (WGS) entry which is preliminary data.</text>
</comment>
<dbReference type="HAMAP" id="MF_00182">
    <property type="entry name" value="Formyl_trans"/>
    <property type="match status" value="1"/>
</dbReference>
<dbReference type="Gene3D" id="3.10.25.10">
    <property type="entry name" value="Formyl transferase, C-terminal domain"/>
    <property type="match status" value="1"/>
</dbReference>
<dbReference type="SUPFAM" id="SSF50486">
    <property type="entry name" value="FMT C-terminal domain-like"/>
    <property type="match status" value="1"/>
</dbReference>
<dbReference type="FunFam" id="3.40.50.12230:FF:000001">
    <property type="entry name" value="Methionyl-tRNA formyltransferase"/>
    <property type="match status" value="1"/>
</dbReference>
<proteinExistence type="inferred from homology"/>
<dbReference type="SUPFAM" id="SSF53328">
    <property type="entry name" value="Formyltransferase"/>
    <property type="match status" value="1"/>
</dbReference>
<evidence type="ECO:0000259" key="10">
    <source>
        <dbReference type="Pfam" id="PF02911"/>
    </source>
</evidence>
<dbReference type="NCBIfam" id="TIGR00460">
    <property type="entry name" value="fmt"/>
    <property type="match status" value="1"/>
</dbReference>
<comment type="catalytic activity">
    <reaction evidence="7 8">
        <text>L-methionyl-tRNA(fMet) + (6R)-10-formyltetrahydrofolate = N-formyl-L-methionyl-tRNA(fMet) + (6S)-5,6,7,8-tetrahydrofolate + H(+)</text>
        <dbReference type="Rhea" id="RHEA:24380"/>
        <dbReference type="Rhea" id="RHEA-COMP:9952"/>
        <dbReference type="Rhea" id="RHEA-COMP:9953"/>
        <dbReference type="ChEBI" id="CHEBI:15378"/>
        <dbReference type="ChEBI" id="CHEBI:57453"/>
        <dbReference type="ChEBI" id="CHEBI:78530"/>
        <dbReference type="ChEBI" id="CHEBI:78844"/>
        <dbReference type="ChEBI" id="CHEBI:195366"/>
        <dbReference type="EC" id="2.1.2.9"/>
    </reaction>
</comment>